<dbReference type="Proteomes" id="UP001165267">
    <property type="component" value="Unassembled WGS sequence"/>
</dbReference>
<evidence type="ECO:0000256" key="1">
    <source>
        <dbReference type="ARBA" id="ARBA00004442"/>
    </source>
</evidence>
<dbReference type="InterPro" id="IPR006664">
    <property type="entry name" value="OMP_bac"/>
</dbReference>
<organism evidence="8 9">
    <name type="scientific">Limnobacter parvus</name>
    <dbReference type="NCBI Taxonomy" id="2939690"/>
    <lineage>
        <taxon>Bacteria</taxon>
        <taxon>Pseudomonadati</taxon>
        <taxon>Pseudomonadota</taxon>
        <taxon>Betaproteobacteria</taxon>
        <taxon>Burkholderiales</taxon>
        <taxon>Burkholderiaceae</taxon>
        <taxon>Limnobacter</taxon>
    </lineage>
</organism>
<proteinExistence type="predicted"/>
<feature type="signal peptide" evidence="6">
    <location>
        <begin position="1"/>
        <end position="25"/>
    </location>
</feature>
<comment type="subcellular location">
    <subcellularLocation>
        <location evidence="1">Cell outer membrane</location>
    </subcellularLocation>
</comment>
<evidence type="ECO:0000256" key="2">
    <source>
        <dbReference type="ARBA" id="ARBA00023136"/>
    </source>
</evidence>
<dbReference type="InterPro" id="IPR006690">
    <property type="entry name" value="OMPA-like_CS"/>
</dbReference>
<dbReference type="InterPro" id="IPR006665">
    <property type="entry name" value="OmpA-like"/>
</dbReference>
<feature type="compositionally biased region" description="Pro residues" evidence="5">
    <location>
        <begin position="76"/>
        <end position="96"/>
    </location>
</feature>
<dbReference type="NCBIfam" id="NF045787">
    <property type="entry name" value="OmpABordt"/>
    <property type="match status" value="1"/>
</dbReference>
<feature type="domain" description="OmpA-like" evidence="7">
    <location>
        <begin position="97"/>
        <end position="214"/>
    </location>
</feature>
<dbReference type="SUPFAM" id="SSF103088">
    <property type="entry name" value="OmpA-like"/>
    <property type="match status" value="1"/>
</dbReference>
<comment type="caution">
    <text evidence="8">The sequence shown here is derived from an EMBL/GenBank/DDBJ whole genome shotgun (WGS) entry which is preliminary data.</text>
</comment>
<dbReference type="PRINTS" id="PR01023">
    <property type="entry name" value="NAFLGMOTY"/>
</dbReference>
<dbReference type="InterPro" id="IPR050330">
    <property type="entry name" value="Bact_OuterMem_StrucFunc"/>
</dbReference>
<evidence type="ECO:0000313" key="8">
    <source>
        <dbReference type="EMBL" id="MCR2747717.1"/>
    </source>
</evidence>
<name>A0ABT1XK93_9BURK</name>
<evidence type="ECO:0000256" key="6">
    <source>
        <dbReference type="SAM" id="SignalP"/>
    </source>
</evidence>
<gene>
    <name evidence="8" type="ORF">NSP04_13790</name>
</gene>
<keyword evidence="3" id="KW-0998">Cell outer membrane</keyword>
<sequence>MKKMSTLTQVLMAMAIGTASTAAMAHTTDKGEGLSGYVVDASGKVVKDGSGECVRTSYFTAALAIQECDPDLIPKKPAPAPVAAPAPAPEPAPAPTPVITKVSLDADAYFDFDKSTLKQGGKDRIDAEIAKLGQVELNSVVAIGHTDSIGSDAYNQKLSERRAQAVKDYMVSKGVAADRIQIKGMGESQPVADNKTREGRAQNRRVEIEFNATQKVMK</sequence>
<dbReference type="PANTHER" id="PTHR30329:SF21">
    <property type="entry name" value="LIPOPROTEIN YIAD-RELATED"/>
    <property type="match status" value="1"/>
</dbReference>
<evidence type="ECO:0000259" key="7">
    <source>
        <dbReference type="PROSITE" id="PS51123"/>
    </source>
</evidence>
<keyword evidence="9" id="KW-1185">Reference proteome</keyword>
<dbReference type="Gene3D" id="3.30.1330.60">
    <property type="entry name" value="OmpA-like domain"/>
    <property type="match status" value="1"/>
</dbReference>
<dbReference type="PROSITE" id="PS51123">
    <property type="entry name" value="OMPA_2"/>
    <property type="match status" value="1"/>
</dbReference>
<keyword evidence="6" id="KW-0732">Signal</keyword>
<dbReference type="Pfam" id="PF00691">
    <property type="entry name" value="OmpA"/>
    <property type="match status" value="1"/>
</dbReference>
<accession>A0ABT1XK93</accession>
<dbReference type="CDD" id="cd07185">
    <property type="entry name" value="OmpA_C-like"/>
    <property type="match status" value="1"/>
</dbReference>
<keyword evidence="2 4" id="KW-0472">Membrane</keyword>
<dbReference type="RefSeq" id="WP_257512938.1">
    <property type="nucleotide sequence ID" value="NZ_JANKHG010000027.1"/>
</dbReference>
<dbReference type="PRINTS" id="PR01021">
    <property type="entry name" value="OMPADOMAIN"/>
</dbReference>
<reference evidence="8" key="1">
    <citation type="submission" date="2022-07" db="EMBL/GenBank/DDBJ databases">
        <authorList>
            <person name="Xamxidin M."/>
        </authorList>
    </citation>
    <scope>NUCLEOTIDE SEQUENCE</scope>
    <source>
        <strain evidence="8">YS8-69</strain>
    </source>
</reference>
<feature type="region of interest" description="Disordered" evidence="5">
    <location>
        <begin position="76"/>
        <end position="97"/>
    </location>
</feature>
<feature type="chain" id="PRO_5046467522" evidence="6">
    <location>
        <begin position="26"/>
        <end position="218"/>
    </location>
</feature>
<dbReference type="PANTHER" id="PTHR30329">
    <property type="entry name" value="STATOR ELEMENT OF FLAGELLAR MOTOR COMPLEX"/>
    <property type="match status" value="1"/>
</dbReference>
<evidence type="ECO:0000256" key="3">
    <source>
        <dbReference type="ARBA" id="ARBA00023237"/>
    </source>
</evidence>
<evidence type="ECO:0000256" key="5">
    <source>
        <dbReference type="SAM" id="MobiDB-lite"/>
    </source>
</evidence>
<evidence type="ECO:0000313" key="9">
    <source>
        <dbReference type="Proteomes" id="UP001165267"/>
    </source>
</evidence>
<dbReference type="PROSITE" id="PS01068">
    <property type="entry name" value="OMPA_1"/>
    <property type="match status" value="1"/>
</dbReference>
<protein>
    <submittedName>
        <fullName evidence="8">OmpA family protein</fullName>
    </submittedName>
</protein>
<evidence type="ECO:0000256" key="4">
    <source>
        <dbReference type="PROSITE-ProRule" id="PRU00473"/>
    </source>
</evidence>
<dbReference type="InterPro" id="IPR036737">
    <property type="entry name" value="OmpA-like_sf"/>
</dbReference>
<dbReference type="EMBL" id="JANKHG010000027">
    <property type="protein sequence ID" value="MCR2747717.1"/>
    <property type="molecule type" value="Genomic_DNA"/>
</dbReference>